<dbReference type="SUPFAM" id="SSF50630">
    <property type="entry name" value="Acid proteases"/>
    <property type="match status" value="1"/>
</dbReference>
<dbReference type="CDD" id="cd00303">
    <property type="entry name" value="retropepsin_like"/>
    <property type="match status" value="1"/>
</dbReference>
<dbReference type="InterPro" id="IPR050951">
    <property type="entry name" value="Retrovirus_Pol_polyprotein"/>
</dbReference>
<evidence type="ECO:0000259" key="9">
    <source>
        <dbReference type="PROSITE" id="PS50994"/>
    </source>
</evidence>
<dbReference type="GO" id="GO:0003964">
    <property type="term" value="F:RNA-directed DNA polymerase activity"/>
    <property type="evidence" value="ECO:0007669"/>
    <property type="project" value="UniProtKB-KW"/>
</dbReference>
<feature type="compositionally biased region" description="Basic and acidic residues" evidence="8">
    <location>
        <begin position="72"/>
        <end position="118"/>
    </location>
</feature>
<evidence type="ECO:0000256" key="8">
    <source>
        <dbReference type="SAM" id="MobiDB-lite"/>
    </source>
</evidence>
<evidence type="ECO:0000256" key="1">
    <source>
        <dbReference type="ARBA" id="ARBA00012493"/>
    </source>
</evidence>
<evidence type="ECO:0000256" key="6">
    <source>
        <dbReference type="ARBA" id="ARBA00022801"/>
    </source>
</evidence>
<dbReference type="Gene3D" id="3.30.70.270">
    <property type="match status" value="2"/>
</dbReference>
<organism evidence="10 11">
    <name type="scientific">Chara braunii</name>
    <name type="common">Braun's stonewort</name>
    <dbReference type="NCBI Taxonomy" id="69332"/>
    <lineage>
        <taxon>Eukaryota</taxon>
        <taxon>Viridiplantae</taxon>
        <taxon>Streptophyta</taxon>
        <taxon>Charophyceae</taxon>
        <taxon>Charales</taxon>
        <taxon>Characeae</taxon>
        <taxon>Chara</taxon>
    </lineage>
</organism>
<feature type="compositionally biased region" description="Basic and acidic residues" evidence="8">
    <location>
        <begin position="1670"/>
        <end position="1687"/>
    </location>
</feature>
<keyword evidence="3" id="KW-0548">Nucleotidyltransferase</keyword>
<dbReference type="PANTHER" id="PTHR37984">
    <property type="entry name" value="PROTEIN CBG26694"/>
    <property type="match status" value="1"/>
</dbReference>
<comment type="caution">
    <text evidence="10">The sequence shown here is derived from an EMBL/GenBank/DDBJ whole genome shotgun (WGS) entry which is preliminary data.</text>
</comment>
<sequence>MMGPQPTTGEAGEEYRTSPDRALRDLKERIRREAPLRWVDQTNDGEPDVIGESVVTEPQEALKTGTSSGRQEATRRRSSEYERRETMADRHRDDWRERSRDSYWRDKDRDRAPPRRVFDPQTGESHPLPYESKDRYIITNKVSDPHTFRGYGITEYLEKWELHASRSQWSVEEIIENFLINVDSSLGKEVKEDRPKDGKWTTYKKNLVEPYKLEDNKYSIKDLETMTQDEYESVRAFGMRFQKISDVLMKKGKISEVERCTIFIGHLSKGRQKNILRDLLRDKLDFPEVLKLAIKAEADDYKDLVWRGMRRRDFSFYKEYATDRCPDFKDYPWSEENEVVAEEVKEIRDMVKGLTRPNRRDESRGRYDTGDRRNDSRGRYELRGSGGDRRNDSRGRNERGGYGASSKPYPKSPDPRAARGSISRSAVDRPSTPRNSCVYCRGDDHIKRDCPDLKQAIDEGLVVLDDRKYVKWADDLGDVSMFPSMKENVEVRRVRPSKGKESVRSQSIKITFEGDMATAPIKVAATKSTRGSTSKKTDTDYVMAEKDGQRIDGEEVILSPRKRGVKKFLMKSSLDEIDMVEPLRRALRQPMQCSILEYLAASKPARDELQMIMRKTRIPLLEEALGAPKADAPTVAVTGVTARADRMATVLLDGMEGVPPDNFYILGSGAVEAIINDRAVLDAVIDNGSEAVIIDEDLAVQVGLGLDRSYLFEIETVDGRKQQITGVCHKAAIEVQGVRVTLPVFTVKNCSSDLLLGRTWLSHVHAVTIERPDGSQTLSIKKLDGTRVMIETVEPRNPRNRAALVVGARPSDQIKSLPISGRAVRFHEKKYGPLLTEEESRIVEVKDLGIRLIVDSNSYPKETDEEFGGVVSERERMIEILKTCDKAIAFNDAKRGRVDPRYAKPARIYTIPHVPWNDAWWRYAQREKEEGIAFLEEKMVSHAAEPSDSAYANRWFFLRKPNGKIRWIQDLQKVNAVTIRDVGCVPHADLLVEGAAGRADPTKLDKLLDWPSPLHSPIEVRQFLGVVSYWRIFIRGYAEKAELFRLLLRKTETFYWDTSQELAMQELKDEFKEGGRVLGVPFFDDEAERPFIVSTDAGPCSVGGLLSQKGVGGKERPLRFESRTLNTAERNYSQFKKKVLAVLRCLDTFKHYIYGRWFMLRVDPIAVVSVLKKDFSLTDPTIARWLIRIRLYDYTVERISGAKNVVADGLSRIPREAERPIVAGALTLAEPRRAERFLVNLYEDNYRTIELHFSGEERQDLDIWRQAAQYCLRADHLFRRPVRSGMPLQVVCDPEERQTIVAELHDGVVGGHRGVKGTYEKVRRLHWWEGQYKDVERYCMTCEECQKRAFVKYKESLHPSYPTRPGEKVHIDLVKMPKGVGNMNYVVNIRDDFTGFVDGRPISSKTAKEVKNFVLEYLSRYGCVSKIVMDRGAEFLADEVQSVFKRAGARVSIATAYHPQSNSPVERGHQTLIASLSKWCKGKDSDWPRYFRYAIWADNVTVRASIGYPPYTLWFGRHYPFPIEFHIDSSTTIDWAEEMSKEELIAARTREIAYGLEDNLMTAADRLAVERDKGKDRWDKDVRIRKERVSVGDMVLLYDAALERTWTRKLANRWMGPYRVVEALDWGACMIAELDGSKWKDPVAGARLKLFRPRPAPTLSLTGPKGKGKARMEDGAPSRRFEAGESSKKRKRVERRKVKGLALGREKK</sequence>
<dbReference type="InterPro" id="IPR001584">
    <property type="entry name" value="Integrase_cat-core"/>
</dbReference>
<feature type="domain" description="Integrase catalytic" evidence="9">
    <location>
        <begin position="1361"/>
        <end position="1518"/>
    </location>
</feature>
<dbReference type="Proteomes" id="UP000265515">
    <property type="component" value="Unassembled WGS sequence"/>
</dbReference>
<dbReference type="GO" id="GO:0003676">
    <property type="term" value="F:nucleic acid binding"/>
    <property type="evidence" value="ECO:0007669"/>
    <property type="project" value="InterPro"/>
</dbReference>
<dbReference type="PROSITE" id="PS50994">
    <property type="entry name" value="INTEGRASE"/>
    <property type="match status" value="1"/>
</dbReference>
<dbReference type="Pfam" id="PF17917">
    <property type="entry name" value="RT_RNaseH"/>
    <property type="match status" value="1"/>
</dbReference>
<dbReference type="PANTHER" id="PTHR37984:SF5">
    <property type="entry name" value="PROTEIN NYNRIN-LIKE"/>
    <property type="match status" value="1"/>
</dbReference>
<dbReference type="GO" id="GO:0016787">
    <property type="term" value="F:hydrolase activity"/>
    <property type="evidence" value="ECO:0007669"/>
    <property type="project" value="UniProtKB-KW"/>
</dbReference>
<feature type="region of interest" description="Disordered" evidence="8">
    <location>
        <begin position="1"/>
        <end position="129"/>
    </location>
</feature>
<dbReference type="Gramene" id="GBG75243">
    <property type="protein sequence ID" value="GBG75243"/>
    <property type="gene ID" value="CBR_g19878"/>
</dbReference>
<keyword evidence="7" id="KW-0695">RNA-directed DNA polymerase</keyword>
<name>A0A388KZ63_CHABU</name>
<evidence type="ECO:0000313" key="11">
    <source>
        <dbReference type="Proteomes" id="UP000265515"/>
    </source>
</evidence>
<reference evidence="10 11" key="1">
    <citation type="journal article" date="2018" name="Cell">
        <title>The Chara Genome: Secondary Complexity and Implications for Plant Terrestrialization.</title>
        <authorList>
            <person name="Nishiyama T."/>
            <person name="Sakayama H."/>
            <person name="Vries J.D."/>
            <person name="Buschmann H."/>
            <person name="Saint-Marcoux D."/>
            <person name="Ullrich K.K."/>
            <person name="Haas F.B."/>
            <person name="Vanderstraeten L."/>
            <person name="Becker D."/>
            <person name="Lang D."/>
            <person name="Vosolsobe S."/>
            <person name="Rombauts S."/>
            <person name="Wilhelmsson P.K.I."/>
            <person name="Janitza P."/>
            <person name="Kern R."/>
            <person name="Heyl A."/>
            <person name="Rumpler F."/>
            <person name="Villalobos L.I.A.C."/>
            <person name="Clay J.M."/>
            <person name="Skokan R."/>
            <person name="Toyoda A."/>
            <person name="Suzuki Y."/>
            <person name="Kagoshima H."/>
            <person name="Schijlen E."/>
            <person name="Tajeshwar N."/>
            <person name="Catarino B."/>
            <person name="Hetherington A.J."/>
            <person name="Saltykova A."/>
            <person name="Bonnot C."/>
            <person name="Breuninger H."/>
            <person name="Symeonidi A."/>
            <person name="Radhakrishnan G.V."/>
            <person name="Van Nieuwerburgh F."/>
            <person name="Deforce D."/>
            <person name="Chang C."/>
            <person name="Karol K.G."/>
            <person name="Hedrich R."/>
            <person name="Ulvskov P."/>
            <person name="Glockner G."/>
            <person name="Delwiche C.F."/>
            <person name="Petrasek J."/>
            <person name="Van de Peer Y."/>
            <person name="Friml J."/>
            <person name="Beilby M."/>
            <person name="Dolan L."/>
            <person name="Kohara Y."/>
            <person name="Sugano S."/>
            <person name="Fujiyama A."/>
            <person name="Delaux P.-M."/>
            <person name="Quint M."/>
            <person name="TheiBen G."/>
            <person name="Hagemann M."/>
            <person name="Harholt J."/>
            <person name="Dunand C."/>
            <person name="Zachgo S."/>
            <person name="Langdale J."/>
            <person name="Maumus F."/>
            <person name="Straeten D.V.D."/>
            <person name="Gould S.B."/>
            <person name="Rensing S.A."/>
        </authorList>
    </citation>
    <scope>NUCLEOTIDE SEQUENCE [LARGE SCALE GENOMIC DNA]</scope>
    <source>
        <strain evidence="10 11">S276</strain>
    </source>
</reference>
<evidence type="ECO:0000256" key="3">
    <source>
        <dbReference type="ARBA" id="ARBA00022695"/>
    </source>
</evidence>
<keyword evidence="11" id="KW-1185">Reference proteome</keyword>
<keyword evidence="2" id="KW-0808">Transferase</keyword>
<dbReference type="InterPro" id="IPR021109">
    <property type="entry name" value="Peptidase_aspartic_dom_sf"/>
</dbReference>
<proteinExistence type="predicted"/>
<dbReference type="Pfam" id="PF00665">
    <property type="entry name" value="rve"/>
    <property type="match status" value="1"/>
</dbReference>
<evidence type="ECO:0000256" key="7">
    <source>
        <dbReference type="ARBA" id="ARBA00022918"/>
    </source>
</evidence>
<dbReference type="Gene3D" id="3.30.420.10">
    <property type="entry name" value="Ribonuclease H-like superfamily/Ribonuclease H"/>
    <property type="match status" value="1"/>
</dbReference>
<dbReference type="GO" id="GO:0015074">
    <property type="term" value="P:DNA integration"/>
    <property type="evidence" value="ECO:0007669"/>
    <property type="project" value="InterPro"/>
</dbReference>
<keyword evidence="6" id="KW-0378">Hydrolase</keyword>
<dbReference type="Gene3D" id="1.10.340.70">
    <property type="match status" value="1"/>
</dbReference>
<dbReference type="InterPro" id="IPR043502">
    <property type="entry name" value="DNA/RNA_pol_sf"/>
</dbReference>
<dbReference type="InterPro" id="IPR041373">
    <property type="entry name" value="RT_RNaseH"/>
</dbReference>
<protein>
    <recommendedName>
        <fullName evidence="1">RNA-directed DNA polymerase</fullName>
        <ecNumber evidence="1">2.7.7.49</ecNumber>
    </recommendedName>
</protein>
<dbReference type="CDD" id="cd09274">
    <property type="entry name" value="RNase_HI_RT_Ty3"/>
    <property type="match status" value="1"/>
</dbReference>
<dbReference type="InterPro" id="IPR012337">
    <property type="entry name" value="RNaseH-like_sf"/>
</dbReference>
<dbReference type="OrthoDB" id="101614at2759"/>
<evidence type="ECO:0000313" key="10">
    <source>
        <dbReference type="EMBL" id="GBG75243.1"/>
    </source>
</evidence>
<keyword evidence="5" id="KW-0255">Endonuclease</keyword>
<feature type="compositionally biased region" description="Basic and acidic residues" evidence="8">
    <location>
        <begin position="358"/>
        <end position="399"/>
    </location>
</feature>
<evidence type="ECO:0000256" key="5">
    <source>
        <dbReference type="ARBA" id="ARBA00022759"/>
    </source>
</evidence>
<dbReference type="InterPro" id="IPR043128">
    <property type="entry name" value="Rev_trsase/Diguanyl_cyclase"/>
</dbReference>
<evidence type="ECO:0000256" key="2">
    <source>
        <dbReference type="ARBA" id="ARBA00022679"/>
    </source>
</evidence>
<dbReference type="GO" id="GO:0004519">
    <property type="term" value="F:endonuclease activity"/>
    <property type="evidence" value="ECO:0007669"/>
    <property type="project" value="UniProtKB-KW"/>
</dbReference>
<feature type="compositionally biased region" description="Basic and acidic residues" evidence="8">
    <location>
        <begin position="13"/>
        <end position="35"/>
    </location>
</feature>
<dbReference type="EMBL" id="BFEA01000220">
    <property type="protein sequence ID" value="GBG75243.1"/>
    <property type="molecule type" value="Genomic_DNA"/>
</dbReference>
<dbReference type="Gene3D" id="3.10.10.10">
    <property type="entry name" value="HIV Type 1 Reverse Transcriptase, subunit A, domain 1"/>
    <property type="match status" value="1"/>
</dbReference>
<dbReference type="EC" id="2.7.7.49" evidence="1"/>
<dbReference type="Pfam" id="PF17921">
    <property type="entry name" value="Integrase_H2C2"/>
    <property type="match status" value="1"/>
</dbReference>
<dbReference type="SUPFAM" id="SSF53098">
    <property type="entry name" value="Ribonuclease H-like"/>
    <property type="match status" value="1"/>
</dbReference>
<dbReference type="Gene3D" id="2.40.70.10">
    <property type="entry name" value="Acid Proteases"/>
    <property type="match status" value="1"/>
</dbReference>
<dbReference type="SUPFAM" id="SSF56672">
    <property type="entry name" value="DNA/RNA polymerases"/>
    <property type="match status" value="1"/>
</dbReference>
<keyword evidence="4" id="KW-0540">Nuclease</keyword>
<dbReference type="InterPro" id="IPR041588">
    <property type="entry name" value="Integrase_H2C2"/>
</dbReference>
<accession>A0A388KZ63</accession>
<gene>
    <name evidence="10" type="ORF">CBR_g19878</name>
</gene>
<dbReference type="FunFam" id="1.10.340.70:FF:000001">
    <property type="entry name" value="Retrovirus-related Pol polyprotein from transposon gypsy-like Protein"/>
    <property type="match status" value="1"/>
</dbReference>
<feature type="compositionally biased region" description="Basic residues" evidence="8">
    <location>
        <begin position="1688"/>
        <end position="1699"/>
    </location>
</feature>
<evidence type="ECO:0000256" key="4">
    <source>
        <dbReference type="ARBA" id="ARBA00022722"/>
    </source>
</evidence>
<feature type="region of interest" description="Disordered" evidence="8">
    <location>
        <begin position="1655"/>
        <end position="1708"/>
    </location>
</feature>
<dbReference type="InterPro" id="IPR036397">
    <property type="entry name" value="RNaseH_sf"/>
</dbReference>
<dbReference type="Pfam" id="PF13975">
    <property type="entry name" value="gag-asp_proteas"/>
    <property type="match status" value="1"/>
</dbReference>
<feature type="region of interest" description="Disordered" evidence="8">
    <location>
        <begin position="352"/>
        <end position="437"/>
    </location>
</feature>